<dbReference type="SUPFAM" id="SSF51735">
    <property type="entry name" value="NAD(P)-binding Rossmann-fold domains"/>
    <property type="match status" value="1"/>
</dbReference>
<organism evidence="4 5">
    <name type="scientific">Paenibacillus baimaensis</name>
    <dbReference type="NCBI Taxonomy" id="2982185"/>
    <lineage>
        <taxon>Bacteria</taxon>
        <taxon>Bacillati</taxon>
        <taxon>Bacillota</taxon>
        <taxon>Bacilli</taxon>
        <taxon>Bacillales</taxon>
        <taxon>Paenibacillaceae</taxon>
        <taxon>Paenibacillus</taxon>
    </lineage>
</organism>
<dbReference type="PANTHER" id="PTHR43377">
    <property type="entry name" value="BILIVERDIN REDUCTASE A"/>
    <property type="match status" value="1"/>
</dbReference>
<dbReference type="Pfam" id="PF02894">
    <property type="entry name" value="GFO_IDH_MocA_C"/>
    <property type="match status" value="1"/>
</dbReference>
<evidence type="ECO:0000259" key="3">
    <source>
        <dbReference type="Pfam" id="PF02894"/>
    </source>
</evidence>
<dbReference type="Gene3D" id="3.30.360.10">
    <property type="entry name" value="Dihydrodipicolinate Reductase, domain 2"/>
    <property type="match status" value="1"/>
</dbReference>
<dbReference type="InterPro" id="IPR000683">
    <property type="entry name" value="Gfo/Idh/MocA-like_OxRdtase_N"/>
</dbReference>
<dbReference type="PANTHER" id="PTHR43377:SF1">
    <property type="entry name" value="BILIVERDIN REDUCTASE A"/>
    <property type="match status" value="1"/>
</dbReference>
<feature type="domain" description="Gfo/Idh/MocA-like oxidoreductase N-terminal" evidence="2">
    <location>
        <begin position="1"/>
        <end position="119"/>
    </location>
</feature>
<dbReference type="Proteomes" id="UP001652445">
    <property type="component" value="Unassembled WGS sequence"/>
</dbReference>
<evidence type="ECO:0000256" key="1">
    <source>
        <dbReference type="ARBA" id="ARBA00010928"/>
    </source>
</evidence>
<dbReference type="InterPro" id="IPR051450">
    <property type="entry name" value="Gfo/Idh/MocA_Oxidoreductases"/>
</dbReference>
<sequence>MKVAVVGCGGMGNIHAECYANISGVTVTGVCDMLEERAQQLAAKVGTKAYVSLADMLAHSDCEIVSITLPSYLHKSAVIEAAKAGKHVICEKPIALHLEDAAEMIEACRRHNVRLFVGHVVRFFSEYVQMKQQIDDGSIGRLGVAHAKRIGVHPGDIRPWYREDDKSGGVVLDLMVHDIDYMRWVAGEVRSVFAQHKHNDQVDYATATLVFESEAVANLEAYWGYPGAFTTAVEFAGSGGVIRSDRSTSKSLQVRKPAASLSKGPFVEVPESPGYETPYEKELRHFIECVRDNRESVVTPKDAYKALEIALAVVQSVQTGKVVTIGQDKREVSPT</sequence>
<accession>A0ABT2UH09</accession>
<dbReference type="RefSeq" id="WP_262685149.1">
    <property type="nucleotide sequence ID" value="NZ_JAOQIO010000069.1"/>
</dbReference>
<proteinExistence type="inferred from homology"/>
<dbReference type="InterPro" id="IPR004104">
    <property type="entry name" value="Gfo/Idh/MocA-like_OxRdtase_C"/>
</dbReference>
<protein>
    <submittedName>
        <fullName evidence="4">Gfo/Idh/MocA family oxidoreductase</fullName>
    </submittedName>
</protein>
<gene>
    <name evidence="4" type="ORF">OB236_17585</name>
</gene>
<dbReference type="SUPFAM" id="SSF55347">
    <property type="entry name" value="Glyceraldehyde-3-phosphate dehydrogenase-like, C-terminal domain"/>
    <property type="match status" value="1"/>
</dbReference>
<comment type="caution">
    <text evidence="4">The sequence shown here is derived from an EMBL/GenBank/DDBJ whole genome shotgun (WGS) entry which is preliminary data.</text>
</comment>
<keyword evidence="5" id="KW-1185">Reference proteome</keyword>
<name>A0ABT2UH09_9BACL</name>
<dbReference type="EMBL" id="JAOQIO010000069">
    <property type="protein sequence ID" value="MCU6793918.1"/>
    <property type="molecule type" value="Genomic_DNA"/>
</dbReference>
<reference evidence="4 5" key="1">
    <citation type="submission" date="2022-09" db="EMBL/GenBank/DDBJ databases">
        <authorList>
            <person name="Han X.L."/>
            <person name="Wang Q."/>
            <person name="Lu T."/>
        </authorList>
    </citation>
    <scope>NUCLEOTIDE SEQUENCE [LARGE SCALE GENOMIC DNA]</scope>
    <source>
        <strain evidence="4 5">WQ 127069</strain>
    </source>
</reference>
<dbReference type="InterPro" id="IPR036291">
    <property type="entry name" value="NAD(P)-bd_dom_sf"/>
</dbReference>
<feature type="domain" description="Gfo/Idh/MocA-like oxidoreductase C-terminal" evidence="3">
    <location>
        <begin position="131"/>
        <end position="325"/>
    </location>
</feature>
<dbReference type="Pfam" id="PF01408">
    <property type="entry name" value="GFO_IDH_MocA"/>
    <property type="match status" value="1"/>
</dbReference>
<dbReference type="Gene3D" id="3.40.50.720">
    <property type="entry name" value="NAD(P)-binding Rossmann-like Domain"/>
    <property type="match status" value="1"/>
</dbReference>
<comment type="similarity">
    <text evidence="1">Belongs to the Gfo/Idh/MocA family.</text>
</comment>
<evidence type="ECO:0000313" key="4">
    <source>
        <dbReference type="EMBL" id="MCU6793918.1"/>
    </source>
</evidence>
<evidence type="ECO:0000313" key="5">
    <source>
        <dbReference type="Proteomes" id="UP001652445"/>
    </source>
</evidence>
<evidence type="ECO:0000259" key="2">
    <source>
        <dbReference type="Pfam" id="PF01408"/>
    </source>
</evidence>